<organism evidence="3 4">
    <name type="scientific">Chaetomium fimeti</name>
    <dbReference type="NCBI Taxonomy" id="1854472"/>
    <lineage>
        <taxon>Eukaryota</taxon>
        <taxon>Fungi</taxon>
        <taxon>Dikarya</taxon>
        <taxon>Ascomycota</taxon>
        <taxon>Pezizomycotina</taxon>
        <taxon>Sordariomycetes</taxon>
        <taxon>Sordariomycetidae</taxon>
        <taxon>Sordariales</taxon>
        <taxon>Chaetomiaceae</taxon>
        <taxon>Chaetomium</taxon>
    </lineage>
</organism>
<dbReference type="EMBL" id="JAUEPN010000005">
    <property type="protein sequence ID" value="KAK3294585.1"/>
    <property type="molecule type" value="Genomic_DNA"/>
</dbReference>
<feature type="coiled-coil region" evidence="1">
    <location>
        <begin position="133"/>
        <end position="185"/>
    </location>
</feature>
<evidence type="ECO:0000256" key="1">
    <source>
        <dbReference type="SAM" id="Coils"/>
    </source>
</evidence>
<evidence type="ECO:0000313" key="3">
    <source>
        <dbReference type="EMBL" id="KAK3294585.1"/>
    </source>
</evidence>
<accession>A0AAE0HDY3</accession>
<proteinExistence type="predicted"/>
<protein>
    <submittedName>
        <fullName evidence="3">Uncharacterized protein</fullName>
    </submittedName>
</protein>
<feature type="compositionally biased region" description="Polar residues" evidence="2">
    <location>
        <begin position="14"/>
        <end position="27"/>
    </location>
</feature>
<gene>
    <name evidence="3" type="ORF">B0H64DRAFT_443651</name>
</gene>
<name>A0AAE0HDY3_9PEZI</name>
<dbReference type="GeneID" id="87843676"/>
<sequence>MTTFRHDAGPDLSRSFNSQENGSSPRTQELLGRISDGIRGNKILEGENERLEAENQILREQNEELMETKTSLRRGLDDLGRVVEDMGQKSGRPKESIDKMRQPTAATNQDSGWFPRNLFRNTGNSQVSRDTGVNALLTENTKCKKRIQELTAENREMSQTVAEQASQIRKQRAEFAQELDDLRDKAFAKGVKLSDTEIQTKWKMLGFSIRQFVSEYFPEPLDGHTAHLLAQKRLFTWLPQPAMTLQAPMLYQVTLESWIWHFLCFRIFDSHSSFWAGEVGKAFRIQCDQFRETIANIHSPTSRDAAAEKFHDWRVRSADLISALSNHDEASSTALLVREMVALLELAIPSTYFTRSDALPGMQQDLLDIVQNAAHLAGIFRASKADFQVFITRIKLPLVTPPSFGFPFDAETMELFKDVPLVTMEGTMPVVDLVVSPGILKTGSADGTNYNSDRVLVKLQTLYNLRPVLELLHYDGTQQQVHRGGQEAPMSAEDGYTMKEEQSAEAGAGVIVVKQELEG</sequence>
<dbReference type="AlphaFoldDB" id="A0AAE0HDY3"/>
<feature type="region of interest" description="Disordered" evidence="2">
    <location>
        <begin position="85"/>
        <end position="116"/>
    </location>
</feature>
<feature type="region of interest" description="Disordered" evidence="2">
    <location>
        <begin position="1"/>
        <end position="34"/>
    </location>
</feature>
<keyword evidence="4" id="KW-1185">Reference proteome</keyword>
<feature type="coiled-coil region" evidence="1">
    <location>
        <begin position="41"/>
        <end position="75"/>
    </location>
</feature>
<reference evidence="3" key="1">
    <citation type="journal article" date="2023" name="Mol. Phylogenet. Evol.">
        <title>Genome-scale phylogeny and comparative genomics of the fungal order Sordariales.</title>
        <authorList>
            <person name="Hensen N."/>
            <person name="Bonometti L."/>
            <person name="Westerberg I."/>
            <person name="Brannstrom I.O."/>
            <person name="Guillou S."/>
            <person name="Cros-Aarteil S."/>
            <person name="Calhoun S."/>
            <person name="Haridas S."/>
            <person name="Kuo A."/>
            <person name="Mondo S."/>
            <person name="Pangilinan J."/>
            <person name="Riley R."/>
            <person name="LaButti K."/>
            <person name="Andreopoulos B."/>
            <person name="Lipzen A."/>
            <person name="Chen C."/>
            <person name="Yan M."/>
            <person name="Daum C."/>
            <person name="Ng V."/>
            <person name="Clum A."/>
            <person name="Steindorff A."/>
            <person name="Ohm R.A."/>
            <person name="Martin F."/>
            <person name="Silar P."/>
            <person name="Natvig D.O."/>
            <person name="Lalanne C."/>
            <person name="Gautier V."/>
            <person name="Ament-Velasquez S.L."/>
            <person name="Kruys A."/>
            <person name="Hutchinson M.I."/>
            <person name="Powell A.J."/>
            <person name="Barry K."/>
            <person name="Miller A.N."/>
            <person name="Grigoriev I.V."/>
            <person name="Debuchy R."/>
            <person name="Gladieux P."/>
            <person name="Hiltunen Thoren M."/>
            <person name="Johannesson H."/>
        </authorList>
    </citation>
    <scope>NUCLEOTIDE SEQUENCE</scope>
    <source>
        <strain evidence="3">CBS 168.71</strain>
    </source>
</reference>
<comment type="caution">
    <text evidence="3">The sequence shown here is derived from an EMBL/GenBank/DDBJ whole genome shotgun (WGS) entry which is preliminary data.</text>
</comment>
<evidence type="ECO:0000313" key="4">
    <source>
        <dbReference type="Proteomes" id="UP001278766"/>
    </source>
</evidence>
<dbReference type="RefSeq" id="XP_062658099.1">
    <property type="nucleotide sequence ID" value="XM_062806728.1"/>
</dbReference>
<dbReference type="Proteomes" id="UP001278766">
    <property type="component" value="Unassembled WGS sequence"/>
</dbReference>
<reference evidence="3" key="2">
    <citation type="submission" date="2023-06" db="EMBL/GenBank/DDBJ databases">
        <authorList>
            <consortium name="Lawrence Berkeley National Laboratory"/>
            <person name="Haridas S."/>
            <person name="Hensen N."/>
            <person name="Bonometti L."/>
            <person name="Westerberg I."/>
            <person name="Brannstrom I.O."/>
            <person name="Guillou S."/>
            <person name="Cros-Aarteil S."/>
            <person name="Calhoun S."/>
            <person name="Kuo A."/>
            <person name="Mondo S."/>
            <person name="Pangilinan J."/>
            <person name="Riley R."/>
            <person name="Labutti K."/>
            <person name="Andreopoulos B."/>
            <person name="Lipzen A."/>
            <person name="Chen C."/>
            <person name="Yanf M."/>
            <person name="Daum C."/>
            <person name="Ng V."/>
            <person name="Clum A."/>
            <person name="Steindorff A."/>
            <person name="Ohm R."/>
            <person name="Martin F."/>
            <person name="Silar P."/>
            <person name="Natvig D."/>
            <person name="Lalanne C."/>
            <person name="Gautier V."/>
            <person name="Ament-Velasquez S.L."/>
            <person name="Kruys A."/>
            <person name="Hutchinson M.I."/>
            <person name="Powell A.J."/>
            <person name="Barry K."/>
            <person name="Miller A.N."/>
            <person name="Grigoriev I.V."/>
            <person name="Debuchy R."/>
            <person name="Gladieux P."/>
            <person name="Thoren M.H."/>
            <person name="Johannesson H."/>
        </authorList>
    </citation>
    <scope>NUCLEOTIDE SEQUENCE</scope>
    <source>
        <strain evidence="3">CBS 168.71</strain>
    </source>
</reference>
<evidence type="ECO:0000256" key="2">
    <source>
        <dbReference type="SAM" id="MobiDB-lite"/>
    </source>
</evidence>
<keyword evidence="1" id="KW-0175">Coiled coil</keyword>
<feature type="compositionally biased region" description="Basic and acidic residues" evidence="2">
    <location>
        <begin position="85"/>
        <end position="101"/>
    </location>
</feature>